<feature type="transmembrane region" description="Helical" evidence="1">
    <location>
        <begin position="126"/>
        <end position="145"/>
    </location>
</feature>
<keyword evidence="1" id="KW-0812">Transmembrane</keyword>
<organism evidence="2 3">
    <name type="scientific">Planobispora rosea</name>
    <dbReference type="NCBI Taxonomy" id="35762"/>
    <lineage>
        <taxon>Bacteria</taxon>
        <taxon>Bacillati</taxon>
        <taxon>Actinomycetota</taxon>
        <taxon>Actinomycetes</taxon>
        <taxon>Streptosporangiales</taxon>
        <taxon>Streptosporangiaceae</taxon>
        <taxon>Planobispora</taxon>
    </lineage>
</organism>
<evidence type="ECO:0000256" key="1">
    <source>
        <dbReference type="SAM" id="Phobius"/>
    </source>
</evidence>
<keyword evidence="1" id="KW-0472">Membrane</keyword>
<name>A0A8J3S5J7_PLARO</name>
<dbReference type="AlphaFoldDB" id="A0A8J3S5J7"/>
<accession>A0A8J3S5J7</accession>
<sequence>MQEVVTSGPTAAGQGRPVPSGLLYALRVLVVAQAAGLVAAASFAGQSVQKAKDLLAAGQALPADGMLAETHVMAGMVVHLIALLQIVAAVLVWRPGRGAGWPALASLGLFLIGMGQHFTWELLGTHVPSGLALFGLTLAVLVWAWSPRAAVRRS</sequence>
<keyword evidence="1" id="KW-1133">Transmembrane helix</keyword>
<reference evidence="2" key="1">
    <citation type="submission" date="2021-01" db="EMBL/GenBank/DDBJ databases">
        <title>Whole genome shotgun sequence of Planobispora rosea NBRC 15558.</title>
        <authorList>
            <person name="Komaki H."/>
            <person name="Tamura T."/>
        </authorList>
    </citation>
    <scope>NUCLEOTIDE SEQUENCE</scope>
    <source>
        <strain evidence="2">NBRC 15558</strain>
    </source>
</reference>
<evidence type="ECO:0000313" key="2">
    <source>
        <dbReference type="EMBL" id="GIH88736.1"/>
    </source>
</evidence>
<proteinExistence type="predicted"/>
<dbReference type="Proteomes" id="UP000655044">
    <property type="component" value="Unassembled WGS sequence"/>
</dbReference>
<dbReference type="RefSeq" id="WP_068923474.1">
    <property type="nucleotide sequence ID" value="NZ_BMQP01000018.1"/>
</dbReference>
<feature type="transmembrane region" description="Helical" evidence="1">
    <location>
        <begin position="72"/>
        <end position="93"/>
    </location>
</feature>
<keyword evidence="3" id="KW-1185">Reference proteome</keyword>
<protein>
    <submittedName>
        <fullName evidence="2">Uncharacterized protein</fullName>
    </submittedName>
</protein>
<evidence type="ECO:0000313" key="3">
    <source>
        <dbReference type="Proteomes" id="UP000655044"/>
    </source>
</evidence>
<comment type="caution">
    <text evidence="2">The sequence shown here is derived from an EMBL/GenBank/DDBJ whole genome shotgun (WGS) entry which is preliminary data.</text>
</comment>
<dbReference type="OrthoDB" id="3697516at2"/>
<dbReference type="EMBL" id="BOOI01000088">
    <property type="protein sequence ID" value="GIH88736.1"/>
    <property type="molecule type" value="Genomic_DNA"/>
</dbReference>
<feature type="transmembrane region" description="Helical" evidence="1">
    <location>
        <begin position="100"/>
        <end position="120"/>
    </location>
</feature>
<feature type="transmembrane region" description="Helical" evidence="1">
    <location>
        <begin position="24"/>
        <end position="45"/>
    </location>
</feature>
<gene>
    <name evidence="2" type="ORF">Pro02_71440</name>
</gene>